<keyword evidence="3 4" id="KW-0119">Carbohydrate metabolism</keyword>
<comment type="cofactor">
    <cofactor evidence="4">
        <name>NADP(+)</name>
        <dbReference type="ChEBI" id="CHEBI:58349"/>
    </cofactor>
    <text evidence="4">Binds 1 NADP(+) per subunit.</text>
</comment>
<feature type="binding site" evidence="4">
    <location>
        <position position="199"/>
    </location>
    <ligand>
        <name>NADP(+)</name>
        <dbReference type="ChEBI" id="CHEBI:58349"/>
    </ligand>
</feature>
<feature type="binding site" evidence="4">
    <location>
        <position position="149"/>
    </location>
    <ligand>
        <name>NADP(+)</name>
        <dbReference type="ChEBI" id="CHEBI:58349"/>
    </ligand>
</feature>
<dbReference type="CDD" id="cd05248">
    <property type="entry name" value="ADP_GME_SDR_e"/>
    <property type="match status" value="1"/>
</dbReference>
<dbReference type="SUPFAM" id="SSF51735">
    <property type="entry name" value="NAD(P)-binding Rossmann-fold domains"/>
    <property type="match status" value="1"/>
</dbReference>
<dbReference type="PANTHER" id="PTHR43103">
    <property type="entry name" value="NUCLEOSIDE-DIPHOSPHATE-SUGAR EPIMERASE"/>
    <property type="match status" value="1"/>
</dbReference>
<dbReference type="InterPro" id="IPR011912">
    <property type="entry name" value="Heptose_epim"/>
</dbReference>
<dbReference type="RefSeq" id="WP_157479430.1">
    <property type="nucleotide sequence ID" value="NZ_CP046566.1"/>
</dbReference>
<dbReference type="GO" id="GO:0005975">
    <property type="term" value="P:carbohydrate metabolic process"/>
    <property type="evidence" value="ECO:0007669"/>
    <property type="project" value="UniProtKB-UniRule"/>
</dbReference>
<proteinExistence type="inferred from homology"/>
<dbReference type="AlphaFoldDB" id="A0A6I6G932"/>
<keyword evidence="2 4" id="KW-0413">Isomerase</keyword>
<comment type="similarity">
    <text evidence="4">Belongs to the NAD(P)-dependent epimerase/dehydratase family. HldD subfamily.</text>
</comment>
<feature type="domain" description="NAD-dependent epimerase/dehydratase" evidence="5">
    <location>
        <begin position="6"/>
        <end position="157"/>
    </location>
</feature>
<dbReference type="Gene3D" id="3.40.50.720">
    <property type="entry name" value="NAD(P)-binding Rossmann-like Domain"/>
    <property type="match status" value="1"/>
</dbReference>
<dbReference type="EMBL" id="CP046566">
    <property type="protein sequence ID" value="QGW29077.1"/>
    <property type="molecule type" value="Genomic_DNA"/>
</dbReference>
<evidence type="ECO:0000256" key="2">
    <source>
        <dbReference type="ARBA" id="ARBA00023235"/>
    </source>
</evidence>
<dbReference type="KEGG" id="fls:GLV81_14055"/>
<protein>
    <recommendedName>
        <fullName evidence="4">ADP-L-glycero-D-manno-heptose-6-epimerase</fullName>
        <ecNumber evidence="4">5.1.3.20</ecNumber>
    </recommendedName>
    <alternativeName>
        <fullName evidence="4">ADP-L-glycero-beta-D-manno-heptose-6-epimerase</fullName>
        <shortName evidence="4">ADP-glyceromanno-heptose 6-epimerase</shortName>
        <shortName evidence="4">ADP-hep 6-epimerase</shortName>
        <shortName evidence="4">AGME</shortName>
    </alternativeName>
</protein>
<comment type="catalytic activity">
    <reaction evidence="4">
        <text>ADP-D-glycero-beta-D-manno-heptose = ADP-L-glycero-beta-D-manno-heptose</text>
        <dbReference type="Rhea" id="RHEA:17577"/>
        <dbReference type="ChEBI" id="CHEBI:59967"/>
        <dbReference type="ChEBI" id="CHEBI:61506"/>
        <dbReference type="EC" id="5.1.3.20"/>
    </reaction>
</comment>
<feature type="binding site" evidence="4">
    <location>
        <position position="209"/>
    </location>
    <ligand>
        <name>substrate</name>
    </ligand>
</feature>
<comment type="subunit">
    <text evidence="4">Homopentamer.</text>
</comment>
<gene>
    <name evidence="4" type="primary">hldD</name>
    <name evidence="6" type="ORF">GLV81_14055</name>
</gene>
<accession>A0A6I6G932</accession>
<feature type="binding site" evidence="4">
    <location>
        <position position="315"/>
    </location>
    <ligand>
        <name>substrate</name>
    </ligand>
</feature>
<feature type="binding site" evidence="4">
    <location>
        <begin position="14"/>
        <end position="15"/>
    </location>
    <ligand>
        <name>NADP(+)</name>
        <dbReference type="ChEBI" id="CHEBI:58349"/>
    </ligand>
</feature>
<evidence type="ECO:0000256" key="1">
    <source>
        <dbReference type="ARBA" id="ARBA00022857"/>
    </source>
</evidence>
<dbReference type="InterPro" id="IPR001509">
    <property type="entry name" value="Epimerase_deHydtase"/>
</dbReference>
<comment type="domain">
    <text evidence="4">Contains a large N-terminal NADP-binding domain, and a smaller C-terminal substrate-binding domain.</text>
</comment>
<feature type="active site" description="Proton acceptor" evidence="4">
    <location>
        <position position="145"/>
    </location>
</feature>
<evidence type="ECO:0000313" key="6">
    <source>
        <dbReference type="EMBL" id="QGW29077.1"/>
    </source>
</evidence>
<sequence>MQAPYIIVTGAAGFIGSEMARHLNTLGYEQLILVDDFGREDKRANWESIAYDHVVERYNLAFWLNEHQPEVAAVIHLGARTDTTEFNYAIHEELNVEYSQMLWQYCTEKQIPFIYASSAATYGAGELGYDDNHELPFLLKPLNPYGVSKNEFDKWVLEKVGDVRLNTQDEDGWVRDDGAHTPDSAGAPPFWAGLKFFNVYGPHEYHKGRMASVIWHAFNQIKKEGQVKLFKSHRPDFEHGQQLRDFIYVKDVVKVIAWMLETPKPPKGGLGSGLYNLGTGQARSFYDLAAATFRGMDPEPNIVFIDMPEDIRDKYQYFTEANMDKLRKAGYAEAFTSLEEGVGDYVRNYLRRL</sequence>
<feature type="binding site" evidence="4">
    <location>
        <position position="207"/>
    </location>
    <ligand>
        <name>NADP(+)</name>
        <dbReference type="ChEBI" id="CHEBI:58349"/>
    </ligand>
</feature>
<feature type="active site" description="Proton acceptor" evidence="4">
    <location>
        <position position="207"/>
    </location>
</feature>
<keyword evidence="1 4" id="KW-0521">NADP</keyword>
<dbReference type="GO" id="GO:0097171">
    <property type="term" value="P:ADP-L-glycero-beta-D-manno-heptose biosynthetic process"/>
    <property type="evidence" value="ECO:0007669"/>
    <property type="project" value="UniProtKB-UniPathway"/>
</dbReference>
<dbReference type="PANTHER" id="PTHR43103:SF3">
    <property type="entry name" value="ADP-L-GLYCERO-D-MANNO-HEPTOSE-6-EPIMERASE"/>
    <property type="match status" value="1"/>
</dbReference>
<dbReference type="InterPro" id="IPR036291">
    <property type="entry name" value="NAD(P)-bd_dom_sf"/>
</dbReference>
<comment type="pathway">
    <text evidence="4">Nucleotide-sugar biosynthesis; ADP-L-glycero-beta-D-manno-heptose biosynthesis; ADP-L-glycero-beta-D-manno-heptose from D-glycero-beta-D-manno-heptose 7-phosphate: step 4/4.</text>
</comment>
<dbReference type="HAMAP" id="MF_01601">
    <property type="entry name" value="Heptose_epimerase"/>
    <property type="match status" value="1"/>
</dbReference>
<feature type="domain" description="NAD-dependent epimerase/dehydratase" evidence="5">
    <location>
        <begin position="192"/>
        <end position="266"/>
    </location>
</feature>
<name>A0A6I6G932_9BACT</name>
<feature type="binding site" evidence="4">
    <location>
        <position position="42"/>
    </location>
    <ligand>
        <name>NADP(+)</name>
        <dbReference type="ChEBI" id="CHEBI:58349"/>
    </ligand>
</feature>
<feature type="binding site" evidence="4">
    <location>
        <position position="244"/>
    </location>
    <ligand>
        <name>substrate</name>
    </ligand>
</feature>
<feature type="binding site" evidence="4">
    <location>
        <position position="216"/>
    </location>
    <ligand>
        <name>substrate</name>
    </ligand>
</feature>
<evidence type="ECO:0000313" key="7">
    <source>
        <dbReference type="Proteomes" id="UP000426027"/>
    </source>
</evidence>
<dbReference type="Gene3D" id="3.90.25.10">
    <property type="entry name" value="UDP-galactose 4-epimerase, domain 1"/>
    <property type="match status" value="1"/>
</dbReference>
<dbReference type="EC" id="5.1.3.20" evidence="4"/>
<feature type="binding site" evidence="4">
    <location>
        <begin position="230"/>
        <end position="233"/>
    </location>
    <ligand>
        <name>substrate</name>
    </ligand>
</feature>
<feature type="binding site" evidence="4">
    <location>
        <position position="57"/>
    </location>
    <ligand>
        <name>NADP(+)</name>
        <dbReference type="ChEBI" id="CHEBI:58349"/>
    </ligand>
</feature>
<dbReference type="GO" id="GO:0050661">
    <property type="term" value="F:NADP binding"/>
    <property type="evidence" value="ECO:0007669"/>
    <property type="project" value="InterPro"/>
</dbReference>
<dbReference type="Pfam" id="PF01370">
    <property type="entry name" value="Epimerase"/>
    <property type="match status" value="2"/>
</dbReference>
<comment type="caution">
    <text evidence="4">Lacks conserved residue(s) required for the propagation of feature annotation.</text>
</comment>
<dbReference type="GO" id="GO:0008712">
    <property type="term" value="F:ADP-glyceromanno-heptose 6-epimerase activity"/>
    <property type="evidence" value="ECO:0007669"/>
    <property type="project" value="UniProtKB-UniRule"/>
</dbReference>
<feature type="binding site" evidence="4">
    <location>
        <position position="198"/>
    </location>
    <ligand>
        <name>substrate</name>
    </ligand>
</feature>
<comment type="function">
    <text evidence="4">Catalyzes the interconversion between ADP-D-glycero-beta-D-manno-heptose and ADP-L-glycero-beta-D-manno-heptose via an epimerization at carbon 6 of the heptose.</text>
</comment>
<evidence type="ECO:0000256" key="3">
    <source>
        <dbReference type="ARBA" id="ARBA00023277"/>
    </source>
</evidence>
<evidence type="ECO:0000259" key="5">
    <source>
        <dbReference type="Pfam" id="PF01370"/>
    </source>
</evidence>
<feature type="binding site" evidence="4">
    <location>
        <begin position="77"/>
        <end position="81"/>
    </location>
    <ligand>
        <name>NADP(+)</name>
        <dbReference type="ChEBI" id="CHEBI:58349"/>
    </ligand>
</feature>
<organism evidence="6 7">
    <name type="scientific">Phnomibacter ginsenosidimutans</name>
    <dbReference type="NCBI Taxonomy" id="2676868"/>
    <lineage>
        <taxon>Bacteria</taxon>
        <taxon>Pseudomonadati</taxon>
        <taxon>Bacteroidota</taxon>
        <taxon>Chitinophagia</taxon>
        <taxon>Chitinophagales</taxon>
        <taxon>Chitinophagaceae</taxon>
        <taxon>Phnomibacter</taxon>
    </lineage>
</organism>
<keyword evidence="7" id="KW-1185">Reference proteome</keyword>
<evidence type="ECO:0000256" key="4">
    <source>
        <dbReference type="HAMAP-Rule" id="MF_01601"/>
    </source>
</evidence>
<reference evidence="6 7" key="1">
    <citation type="submission" date="2019-11" db="EMBL/GenBank/DDBJ databases">
        <authorList>
            <person name="Im W.T."/>
        </authorList>
    </citation>
    <scope>NUCLEOTIDE SEQUENCE [LARGE SCALE GENOMIC DNA]</scope>
    <source>
        <strain evidence="6 7">SB-02</strain>
    </source>
</reference>
<dbReference type="Proteomes" id="UP000426027">
    <property type="component" value="Chromosome"/>
</dbReference>
<dbReference type="UniPathway" id="UPA00356">
    <property type="reaction ID" value="UER00440"/>
</dbReference>
<feature type="binding site" evidence="4">
    <location>
        <begin position="35"/>
        <end position="36"/>
    </location>
    <ligand>
        <name>NADP(+)</name>
        <dbReference type="ChEBI" id="CHEBI:58349"/>
    </ligand>
</feature>